<reference evidence="2" key="1">
    <citation type="journal article" date="2015" name="Nature">
        <title>Complex archaea that bridge the gap between prokaryotes and eukaryotes.</title>
        <authorList>
            <person name="Spang A."/>
            <person name="Saw J.H."/>
            <person name="Jorgensen S.L."/>
            <person name="Zaremba-Niedzwiedzka K."/>
            <person name="Martijn J."/>
            <person name="Lind A.E."/>
            <person name="van Eijk R."/>
            <person name="Schleper C."/>
            <person name="Guy L."/>
            <person name="Ettema T.J."/>
        </authorList>
    </citation>
    <scope>NUCLEOTIDE SEQUENCE</scope>
</reference>
<dbReference type="EMBL" id="LAZR01000630">
    <property type="protein sequence ID" value="KKN62289.1"/>
    <property type="molecule type" value="Genomic_DNA"/>
</dbReference>
<dbReference type="AlphaFoldDB" id="A0A0F9S5G4"/>
<dbReference type="SUPFAM" id="SSF46689">
    <property type="entry name" value="Homeodomain-like"/>
    <property type="match status" value="1"/>
</dbReference>
<evidence type="ECO:0000256" key="1">
    <source>
        <dbReference type="SAM" id="MobiDB-lite"/>
    </source>
</evidence>
<protein>
    <submittedName>
        <fullName evidence="2">Uncharacterized protein</fullName>
    </submittedName>
</protein>
<gene>
    <name evidence="2" type="ORF">LCGC14_0513490</name>
</gene>
<feature type="region of interest" description="Disordered" evidence="1">
    <location>
        <begin position="45"/>
        <end position="80"/>
    </location>
</feature>
<dbReference type="InterPro" id="IPR009057">
    <property type="entry name" value="Homeodomain-like_sf"/>
</dbReference>
<comment type="caution">
    <text evidence="2">The sequence shown here is derived from an EMBL/GenBank/DDBJ whole genome shotgun (WGS) entry which is preliminary data.</text>
</comment>
<proteinExistence type="predicted"/>
<dbReference type="Pfam" id="PF13551">
    <property type="entry name" value="HTH_29"/>
    <property type="match status" value="1"/>
</dbReference>
<evidence type="ECO:0000313" key="2">
    <source>
        <dbReference type="EMBL" id="KKN62289.1"/>
    </source>
</evidence>
<organism evidence="2">
    <name type="scientific">marine sediment metagenome</name>
    <dbReference type="NCBI Taxonomy" id="412755"/>
    <lineage>
        <taxon>unclassified sequences</taxon>
        <taxon>metagenomes</taxon>
        <taxon>ecological metagenomes</taxon>
    </lineage>
</organism>
<accession>A0A0F9S5G4</accession>
<sequence length="80" mass="9803">MDEKEFREKAIKRFENGESPKEIYQSLGKSKARFFKWLSRYRHEEEDWAQSRSKRPHHIPKKVEDAVEQAAIETRKQRER</sequence>
<name>A0A0F9S5G4_9ZZZZ</name>